<dbReference type="SMART" id="SM00216">
    <property type="entry name" value="VWD"/>
    <property type="match status" value="1"/>
</dbReference>
<sequence length="229" mass="25884">MNRYLLCYMLVAATTRAAISMKLGQQEFHDVGVRKSGTGSGDPQFHTVDGKQYSFDGNCSYVLLRECQDPLEQPRFSVNIVNSRTLKTPYKYVVYIDSVYVIINLEGGGVFRVDLLQNKYLSINNNTSIHIVDIVDKWEDKTNGISIKEKDNKIVVTKKNEFCVCWDGIGRVDVKVDDSFHGKVCGLMGTANNDPDDDFKMLTTEGLKLVEDVKEFANSWQIKDSCKIK</sequence>
<gene>
    <name evidence="6" type="primary">LOC102803349</name>
</gene>
<dbReference type="RefSeq" id="XP_006820529.1">
    <property type="nucleotide sequence ID" value="XM_006820466.1"/>
</dbReference>
<dbReference type="Pfam" id="PF00094">
    <property type="entry name" value="VWD"/>
    <property type="match status" value="1"/>
</dbReference>
<feature type="chain" id="PRO_5046298591" evidence="3">
    <location>
        <begin position="18"/>
        <end position="229"/>
    </location>
</feature>
<keyword evidence="1" id="KW-1015">Disulfide bond</keyword>
<evidence type="ECO:0000313" key="5">
    <source>
        <dbReference type="Proteomes" id="UP000694865"/>
    </source>
</evidence>
<evidence type="ECO:0000256" key="3">
    <source>
        <dbReference type="SAM" id="SignalP"/>
    </source>
</evidence>
<accession>A0ABM0MKI8</accession>
<dbReference type="PANTHER" id="PTHR11339">
    <property type="entry name" value="EXTRACELLULAR MATRIX GLYCOPROTEIN RELATED"/>
    <property type="match status" value="1"/>
</dbReference>
<dbReference type="PANTHER" id="PTHR11339:SF373">
    <property type="entry name" value="VWFD DOMAIN-CONTAINING PROTEIN"/>
    <property type="match status" value="1"/>
</dbReference>
<evidence type="ECO:0000256" key="2">
    <source>
        <dbReference type="ARBA" id="ARBA00023180"/>
    </source>
</evidence>
<keyword evidence="3" id="KW-0732">Signal</keyword>
<organism evidence="5 6">
    <name type="scientific">Saccoglossus kowalevskii</name>
    <name type="common">Acorn worm</name>
    <dbReference type="NCBI Taxonomy" id="10224"/>
    <lineage>
        <taxon>Eukaryota</taxon>
        <taxon>Metazoa</taxon>
        <taxon>Hemichordata</taxon>
        <taxon>Enteropneusta</taxon>
        <taxon>Harrimaniidae</taxon>
        <taxon>Saccoglossus</taxon>
    </lineage>
</organism>
<dbReference type="PROSITE" id="PS51233">
    <property type="entry name" value="VWFD"/>
    <property type="match status" value="1"/>
</dbReference>
<proteinExistence type="predicted"/>
<keyword evidence="5" id="KW-1185">Reference proteome</keyword>
<evidence type="ECO:0000313" key="6">
    <source>
        <dbReference type="RefSeq" id="XP_006820529.1"/>
    </source>
</evidence>
<dbReference type="Proteomes" id="UP000694865">
    <property type="component" value="Unplaced"/>
</dbReference>
<protein>
    <submittedName>
        <fullName evidence="6">Zonadhesin-like</fullName>
    </submittedName>
</protein>
<evidence type="ECO:0000259" key="4">
    <source>
        <dbReference type="PROSITE" id="PS51233"/>
    </source>
</evidence>
<keyword evidence="2" id="KW-0325">Glycoprotein</keyword>
<name>A0ABM0MKI8_SACKO</name>
<evidence type="ECO:0000256" key="1">
    <source>
        <dbReference type="ARBA" id="ARBA00023157"/>
    </source>
</evidence>
<dbReference type="InterPro" id="IPR001846">
    <property type="entry name" value="VWF_type-D"/>
</dbReference>
<feature type="domain" description="VWFD" evidence="4">
    <location>
        <begin position="35"/>
        <end position="227"/>
    </location>
</feature>
<dbReference type="InterPro" id="IPR050780">
    <property type="entry name" value="Mucin_vWF_Thrombospondin_sf"/>
</dbReference>
<feature type="signal peptide" evidence="3">
    <location>
        <begin position="1"/>
        <end position="17"/>
    </location>
</feature>
<dbReference type="GeneID" id="102803349"/>
<reference evidence="6" key="1">
    <citation type="submission" date="2025-08" db="UniProtKB">
        <authorList>
            <consortium name="RefSeq"/>
        </authorList>
    </citation>
    <scope>IDENTIFICATION</scope>
    <source>
        <tissue evidence="6">Testes</tissue>
    </source>
</reference>